<dbReference type="AlphaFoldDB" id="C5CJP3"/>
<dbReference type="Pfam" id="PF05119">
    <property type="entry name" value="Terminase_4"/>
    <property type="match status" value="1"/>
</dbReference>
<evidence type="ECO:0000256" key="1">
    <source>
        <dbReference type="SAM" id="MobiDB-lite"/>
    </source>
</evidence>
<feature type="compositionally biased region" description="Basic and acidic residues" evidence="1">
    <location>
        <begin position="150"/>
        <end position="163"/>
    </location>
</feature>
<feature type="region of interest" description="Disordered" evidence="1">
    <location>
        <begin position="1"/>
        <end position="34"/>
    </location>
</feature>
<dbReference type="KEGG" id="vap:Vapar_2470"/>
<proteinExistence type="predicted"/>
<feature type="region of interest" description="Disordered" evidence="1">
    <location>
        <begin position="144"/>
        <end position="163"/>
    </location>
</feature>
<reference evidence="2" key="1">
    <citation type="submission" date="2009-06" db="EMBL/GenBank/DDBJ databases">
        <title>Complete sequence of chromosome 1 of Variovorax paradoxus S110.</title>
        <authorList>
            <consortium name="US DOE Joint Genome Institute"/>
            <person name="Lucas S."/>
            <person name="Copeland A."/>
            <person name="Lapidus A."/>
            <person name="Glavina del Rio T."/>
            <person name="Tice H."/>
            <person name="Bruce D."/>
            <person name="Goodwin L."/>
            <person name="Pitluck S."/>
            <person name="Chertkov O."/>
            <person name="Brettin T."/>
            <person name="Detter J.C."/>
            <person name="Han C."/>
            <person name="Larimer F."/>
            <person name="Land M."/>
            <person name="Hauser L."/>
            <person name="Kyrpides N."/>
            <person name="Ovchinnikova G."/>
            <person name="Orwin P."/>
            <person name="Leadbetter J.R."/>
            <person name="Spain J.C."/>
            <person name="Han J.I."/>
        </authorList>
    </citation>
    <scope>NUCLEOTIDE SEQUENCE</scope>
    <source>
        <strain evidence="2">S110</strain>
    </source>
</reference>
<protein>
    <submittedName>
        <fullName evidence="2">Phage terminase, small subunit, P27 family</fullName>
    </submittedName>
</protein>
<dbReference type="eggNOG" id="COG3747">
    <property type="taxonomic scope" value="Bacteria"/>
</dbReference>
<accession>C5CJP3</accession>
<gene>
    <name evidence="2" type="ordered locus">Vapar_2470</name>
</gene>
<feature type="compositionally biased region" description="Basic and acidic residues" evidence="1">
    <location>
        <begin position="24"/>
        <end position="34"/>
    </location>
</feature>
<dbReference type="HOGENOM" id="CLU_107958_2_1_4"/>
<dbReference type="NCBIfam" id="TIGR01558">
    <property type="entry name" value="sm_term_P27"/>
    <property type="match status" value="1"/>
</dbReference>
<dbReference type="EMBL" id="CP001635">
    <property type="protein sequence ID" value="ACS19096.1"/>
    <property type="molecule type" value="Genomic_DNA"/>
</dbReference>
<name>C5CJP3_VARPS</name>
<dbReference type="STRING" id="543728.Vapar_2470"/>
<organism evidence="2">
    <name type="scientific">Variovorax paradoxus (strain S110)</name>
    <dbReference type="NCBI Taxonomy" id="543728"/>
    <lineage>
        <taxon>Bacteria</taxon>
        <taxon>Pseudomonadati</taxon>
        <taxon>Pseudomonadota</taxon>
        <taxon>Betaproteobacteria</taxon>
        <taxon>Burkholderiales</taxon>
        <taxon>Comamonadaceae</taxon>
        <taxon>Variovorax</taxon>
    </lineage>
</organism>
<evidence type="ECO:0000313" key="2">
    <source>
        <dbReference type="EMBL" id="ACS19096.1"/>
    </source>
</evidence>
<dbReference type="OrthoDB" id="6010489at2"/>
<sequence>MAGRPPKPTHLKVVSGNPGKRALNKREPKPKREVPSCPAYLSDVGKVAWGRLGVLLDRMGVLTEADGPALERLCDCYSEILECRELIKEHGRTYSTIRGIGDERSPVEQVLMKANPAVAMLADADRRFKSYLVEFGLTPAARSKVNAAPDDDKKKDPLAEFFG</sequence>
<dbReference type="InterPro" id="IPR006448">
    <property type="entry name" value="Phage_term_ssu_P27"/>
</dbReference>